<dbReference type="AlphaFoldDB" id="A0A9Q0RZF7"/>
<feature type="compositionally biased region" description="Polar residues" evidence="1">
    <location>
        <begin position="18"/>
        <end position="32"/>
    </location>
</feature>
<dbReference type="Proteomes" id="UP001151699">
    <property type="component" value="Chromosome X"/>
</dbReference>
<evidence type="ECO:0000313" key="2">
    <source>
        <dbReference type="EMBL" id="KAJ6637918.1"/>
    </source>
</evidence>
<name>A0A9Q0RZF7_9DIPT</name>
<evidence type="ECO:0000313" key="3">
    <source>
        <dbReference type="Proteomes" id="UP001151699"/>
    </source>
</evidence>
<feature type="compositionally biased region" description="Low complexity" evidence="1">
    <location>
        <begin position="43"/>
        <end position="54"/>
    </location>
</feature>
<sequence>MGGCCCSLEQPSVYAVHSDNNNSETKTSQSVIEEQLPSDLDRSPSVTSVQESSSNPIPSTH</sequence>
<reference evidence="2" key="1">
    <citation type="submission" date="2022-07" db="EMBL/GenBank/DDBJ databases">
        <authorList>
            <person name="Trinca V."/>
            <person name="Uliana J.V.C."/>
            <person name="Torres T.T."/>
            <person name="Ward R.J."/>
            <person name="Monesi N."/>
        </authorList>
    </citation>
    <scope>NUCLEOTIDE SEQUENCE</scope>
    <source>
        <strain evidence="2">HSMRA1968</strain>
        <tissue evidence="2">Whole embryos</tissue>
    </source>
</reference>
<protein>
    <submittedName>
        <fullName evidence="2">Uncharacterized protein</fullName>
    </submittedName>
</protein>
<feature type="region of interest" description="Disordered" evidence="1">
    <location>
        <begin position="17"/>
        <end position="61"/>
    </location>
</feature>
<accession>A0A9Q0RZF7</accession>
<proteinExistence type="predicted"/>
<organism evidence="2 3">
    <name type="scientific">Pseudolycoriella hygida</name>
    <dbReference type="NCBI Taxonomy" id="35572"/>
    <lineage>
        <taxon>Eukaryota</taxon>
        <taxon>Metazoa</taxon>
        <taxon>Ecdysozoa</taxon>
        <taxon>Arthropoda</taxon>
        <taxon>Hexapoda</taxon>
        <taxon>Insecta</taxon>
        <taxon>Pterygota</taxon>
        <taxon>Neoptera</taxon>
        <taxon>Endopterygota</taxon>
        <taxon>Diptera</taxon>
        <taxon>Nematocera</taxon>
        <taxon>Sciaroidea</taxon>
        <taxon>Sciaridae</taxon>
        <taxon>Pseudolycoriella</taxon>
    </lineage>
</organism>
<keyword evidence="3" id="KW-1185">Reference proteome</keyword>
<comment type="caution">
    <text evidence="2">The sequence shown here is derived from an EMBL/GenBank/DDBJ whole genome shotgun (WGS) entry which is preliminary data.</text>
</comment>
<evidence type="ECO:0000256" key="1">
    <source>
        <dbReference type="SAM" id="MobiDB-lite"/>
    </source>
</evidence>
<gene>
    <name evidence="2" type="ORF">Bhyg_10649</name>
</gene>
<dbReference type="EMBL" id="WJQU01000003">
    <property type="protein sequence ID" value="KAJ6637918.1"/>
    <property type="molecule type" value="Genomic_DNA"/>
</dbReference>